<sequence length="87" mass="9713">MIEREGTTTTGEAVPFRWECGCRETPVLLGTYEADGRINLKSRDRYWHVYGRVETHCPRCGAERVLDLDLAPDHGAPSSAPRPARSA</sequence>
<proteinExistence type="predicted"/>
<reference evidence="1" key="1">
    <citation type="submission" date="2020-02" db="EMBL/GenBank/DDBJ databases">
        <authorList>
            <person name="Meier V. D."/>
        </authorList>
    </citation>
    <scope>NUCLEOTIDE SEQUENCE</scope>
    <source>
        <strain evidence="1">AVDCRST_MAG59</strain>
    </source>
</reference>
<dbReference type="EMBL" id="CADCWF010000375">
    <property type="protein sequence ID" value="CAA9585123.1"/>
    <property type="molecule type" value="Genomic_DNA"/>
</dbReference>
<dbReference type="AlphaFoldDB" id="A0A6J4VPB6"/>
<accession>A0A6J4VPB6</accession>
<gene>
    <name evidence="1" type="ORF">AVDCRST_MAG59-5378</name>
</gene>
<organism evidence="1">
    <name type="scientific">uncultured Thermomicrobiales bacterium</name>
    <dbReference type="NCBI Taxonomy" id="1645740"/>
    <lineage>
        <taxon>Bacteria</taxon>
        <taxon>Pseudomonadati</taxon>
        <taxon>Thermomicrobiota</taxon>
        <taxon>Thermomicrobia</taxon>
        <taxon>Thermomicrobiales</taxon>
        <taxon>environmental samples</taxon>
    </lineage>
</organism>
<protein>
    <submittedName>
        <fullName evidence="1">Uncharacterized protein</fullName>
    </submittedName>
</protein>
<evidence type="ECO:0000313" key="1">
    <source>
        <dbReference type="EMBL" id="CAA9585123.1"/>
    </source>
</evidence>
<name>A0A6J4VPB6_9BACT</name>